<dbReference type="CDD" id="cd01561">
    <property type="entry name" value="CBS_like"/>
    <property type="match status" value="1"/>
</dbReference>
<dbReference type="Gene3D" id="3.40.50.1100">
    <property type="match status" value="2"/>
</dbReference>
<reference evidence="5" key="1">
    <citation type="submission" date="2016-10" db="EMBL/GenBank/DDBJ databases">
        <authorList>
            <person name="Varghese N."/>
            <person name="Submissions S."/>
        </authorList>
    </citation>
    <scope>NUCLEOTIDE SEQUENCE [LARGE SCALE GENOMIC DNA]</scope>
    <source>
        <strain evidence="5">DSM 44771</strain>
    </source>
</reference>
<evidence type="ECO:0000256" key="1">
    <source>
        <dbReference type="ARBA" id="ARBA00001933"/>
    </source>
</evidence>
<protein>
    <submittedName>
        <fullName evidence="4">Cysteine synthase A</fullName>
    </submittedName>
</protein>
<evidence type="ECO:0000313" key="5">
    <source>
        <dbReference type="Proteomes" id="UP000198852"/>
    </source>
</evidence>
<proteinExistence type="predicted"/>
<dbReference type="SUPFAM" id="SSF53686">
    <property type="entry name" value="Tryptophan synthase beta subunit-like PLP-dependent enzymes"/>
    <property type="match status" value="1"/>
</dbReference>
<dbReference type="EMBL" id="FOZX01000013">
    <property type="protein sequence ID" value="SFT04728.1"/>
    <property type="molecule type" value="Genomic_DNA"/>
</dbReference>
<comment type="cofactor">
    <cofactor evidence="1">
        <name>pyridoxal 5'-phosphate</name>
        <dbReference type="ChEBI" id="CHEBI:597326"/>
    </cofactor>
</comment>
<dbReference type="STRING" id="95161.SAMN05660874_05236"/>
<keyword evidence="5" id="KW-1185">Reference proteome</keyword>
<evidence type="ECO:0000259" key="3">
    <source>
        <dbReference type="Pfam" id="PF00291"/>
    </source>
</evidence>
<organism evidence="4 5">
    <name type="scientific">Saccharopolyspora flava</name>
    <dbReference type="NCBI Taxonomy" id="95161"/>
    <lineage>
        <taxon>Bacteria</taxon>
        <taxon>Bacillati</taxon>
        <taxon>Actinomycetota</taxon>
        <taxon>Actinomycetes</taxon>
        <taxon>Pseudonocardiales</taxon>
        <taxon>Pseudonocardiaceae</taxon>
        <taxon>Saccharopolyspora</taxon>
    </lineage>
</organism>
<name>A0A1I6UTD6_9PSEU</name>
<keyword evidence="2" id="KW-0663">Pyridoxal phosphate</keyword>
<evidence type="ECO:0000313" key="4">
    <source>
        <dbReference type="EMBL" id="SFT04728.1"/>
    </source>
</evidence>
<dbReference type="InterPro" id="IPR036052">
    <property type="entry name" value="TrpB-like_PALP_sf"/>
</dbReference>
<feature type="domain" description="Tryptophan synthase beta chain-like PALP" evidence="3">
    <location>
        <begin position="23"/>
        <end position="306"/>
    </location>
</feature>
<dbReference type="Proteomes" id="UP000198852">
    <property type="component" value="Unassembled WGS sequence"/>
</dbReference>
<sequence length="376" mass="40559">MIPLQQGAADGVAGGRKCESLLDLIGDTPVLRVATPLPRPHPGFWAKLESVGPATMKARAALSMLRGARERGELRTGAAVVESSSGTLAVGLAFVGSALGHPVVIVADSELDEMTRRLLRAYGARVEIVPQPHPVGGWQRARLDRVHELLAEIPGAYWPDQYNNPDNPAGYREMGRELTVQFDELDAVVCSVGTGGHSAGIASVVRKRWPGVRVVGVDSPRSSLFGQVPGHRLMRGLGSSIHPGNVAYDQFDEVHWVGPAEAADACRRLAARSFVSGGWSTGSTAMVAAWCARELDSDRVVAVFPDGPDRYWESIYDDDFCRHHDLVARAAMPSTVDHPREAVGRRWARCRTVADPCCRRATSGQWCPVCEEGATS</sequence>
<dbReference type="InterPro" id="IPR001926">
    <property type="entry name" value="TrpB-like_PALP"/>
</dbReference>
<dbReference type="InterPro" id="IPR050214">
    <property type="entry name" value="Cys_Synth/Cystath_Beta-Synth"/>
</dbReference>
<gene>
    <name evidence="4" type="ORF">SAMN05660874_05236</name>
</gene>
<dbReference type="GO" id="GO:1901605">
    <property type="term" value="P:alpha-amino acid metabolic process"/>
    <property type="evidence" value="ECO:0007669"/>
    <property type="project" value="UniProtKB-ARBA"/>
</dbReference>
<dbReference type="RefSeq" id="WP_245776135.1">
    <property type="nucleotide sequence ID" value="NZ_FOZX01000013.1"/>
</dbReference>
<accession>A0A1I6UTD6</accession>
<dbReference type="Pfam" id="PF00291">
    <property type="entry name" value="PALP"/>
    <property type="match status" value="1"/>
</dbReference>
<dbReference type="PANTHER" id="PTHR10314">
    <property type="entry name" value="CYSTATHIONINE BETA-SYNTHASE"/>
    <property type="match status" value="1"/>
</dbReference>
<dbReference type="AlphaFoldDB" id="A0A1I6UTD6"/>
<evidence type="ECO:0000256" key="2">
    <source>
        <dbReference type="ARBA" id="ARBA00022898"/>
    </source>
</evidence>